<evidence type="ECO:0000313" key="2">
    <source>
        <dbReference type="Proteomes" id="UP001381693"/>
    </source>
</evidence>
<gene>
    <name evidence="1" type="ORF">SK128_016323</name>
</gene>
<dbReference type="AlphaFoldDB" id="A0AAN8WDH2"/>
<sequence>MTQAILIHLILDLAKLRGDRHHCYPFPILDMIMENISPLNKFSIFLTCGYICVRERKKYT</sequence>
<keyword evidence="2" id="KW-1185">Reference proteome</keyword>
<proteinExistence type="predicted"/>
<comment type="caution">
    <text evidence="1">The sequence shown here is derived from an EMBL/GenBank/DDBJ whole genome shotgun (WGS) entry which is preliminary data.</text>
</comment>
<dbReference type="Proteomes" id="UP001381693">
    <property type="component" value="Unassembled WGS sequence"/>
</dbReference>
<name>A0AAN8WDH2_HALRR</name>
<evidence type="ECO:0000313" key="1">
    <source>
        <dbReference type="EMBL" id="KAK7024557.1"/>
    </source>
</evidence>
<dbReference type="EMBL" id="JAXCGZ010022764">
    <property type="protein sequence ID" value="KAK7024557.1"/>
    <property type="molecule type" value="Genomic_DNA"/>
</dbReference>
<reference evidence="1 2" key="1">
    <citation type="submission" date="2023-11" db="EMBL/GenBank/DDBJ databases">
        <title>Halocaridina rubra genome assembly.</title>
        <authorList>
            <person name="Smith C."/>
        </authorList>
    </citation>
    <scope>NUCLEOTIDE SEQUENCE [LARGE SCALE GENOMIC DNA]</scope>
    <source>
        <strain evidence="1">EP-1</strain>
        <tissue evidence="1">Whole</tissue>
    </source>
</reference>
<accession>A0AAN8WDH2</accession>
<organism evidence="1 2">
    <name type="scientific">Halocaridina rubra</name>
    <name type="common">Hawaiian red shrimp</name>
    <dbReference type="NCBI Taxonomy" id="373956"/>
    <lineage>
        <taxon>Eukaryota</taxon>
        <taxon>Metazoa</taxon>
        <taxon>Ecdysozoa</taxon>
        <taxon>Arthropoda</taxon>
        <taxon>Crustacea</taxon>
        <taxon>Multicrustacea</taxon>
        <taxon>Malacostraca</taxon>
        <taxon>Eumalacostraca</taxon>
        <taxon>Eucarida</taxon>
        <taxon>Decapoda</taxon>
        <taxon>Pleocyemata</taxon>
        <taxon>Caridea</taxon>
        <taxon>Atyoidea</taxon>
        <taxon>Atyidae</taxon>
        <taxon>Halocaridina</taxon>
    </lineage>
</organism>
<protein>
    <submittedName>
        <fullName evidence="1">Uncharacterized protein</fullName>
    </submittedName>
</protein>